<keyword evidence="3" id="KW-1185">Reference proteome</keyword>
<name>F5XF54_MICPN</name>
<protein>
    <submittedName>
        <fullName evidence="2">Uncharacterized protein</fullName>
    </submittedName>
</protein>
<dbReference type="KEGG" id="mph:MLP_47780"/>
<dbReference type="HOGENOM" id="CLU_1052982_0_0_11"/>
<evidence type="ECO:0000256" key="1">
    <source>
        <dbReference type="SAM" id="MobiDB-lite"/>
    </source>
</evidence>
<organism evidence="2 3">
    <name type="scientific">Microlunatus phosphovorus (strain ATCC 700054 / DSM 10555 / JCM 9379 / NBRC 101784 / NCIMB 13414 / VKM Ac-1990 / NM-1)</name>
    <dbReference type="NCBI Taxonomy" id="1032480"/>
    <lineage>
        <taxon>Bacteria</taxon>
        <taxon>Bacillati</taxon>
        <taxon>Actinomycetota</taxon>
        <taxon>Actinomycetes</taxon>
        <taxon>Propionibacteriales</taxon>
        <taxon>Propionibacteriaceae</taxon>
        <taxon>Microlunatus</taxon>
    </lineage>
</organism>
<gene>
    <name evidence="2" type="ordered locus">MLP_47780</name>
</gene>
<evidence type="ECO:0000313" key="2">
    <source>
        <dbReference type="EMBL" id="BAK37792.1"/>
    </source>
</evidence>
<sequence>MATSRSWVIRASSRRWRTRWSPRRRRTMRWLPRSRPPQPGCCNSRTGAAWPPASARSRGVGQQALVRSTFRAAGPRTYAGAAAGRASCAAGPRMTAGRACGTYVWRRGAKDVRGSGVRLVRFAPRGQGRTQVLRPVGTFRARGPRTIAGRACGSYVSRRGARDVRRCCGRSGRFAPAGQGRSWVGPAARTFRAVGPGTYAGAAAGRDVSRRGAKDDRGSRCASRTFTAQHSLGRPALAQPSTRRSASAWRAGLTSSGWVFGIEA</sequence>
<dbReference type="AlphaFoldDB" id="F5XF54"/>
<dbReference type="Proteomes" id="UP000007947">
    <property type="component" value="Chromosome"/>
</dbReference>
<dbReference type="STRING" id="1032480.MLP_47780"/>
<accession>F5XF54</accession>
<dbReference type="EMBL" id="AP012204">
    <property type="protein sequence ID" value="BAK37792.1"/>
    <property type="molecule type" value="Genomic_DNA"/>
</dbReference>
<feature type="region of interest" description="Disordered" evidence="1">
    <location>
        <begin position="30"/>
        <end position="56"/>
    </location>
</feature>
<proteinExistence type="predicted"/>
<reference evidence="2 3" key="1">
    <citation type="submission" date="2011-05" db="EMBL/GenBank/DDBJ databases">
        <title>Whole genome sequence of Microlunatus phosphovorus NM-1.</title>
        <authorList>
            <person name="Hosoyama A."/>
            <person name="Sasaki K."/>
            <person name="Harada T."/>
            <person name="Igarashi R."/>
            <person name="Kawakoshi A."/>
            <person name="Sasagawa M."/>
            <person name="Fukada J."/>
            <person name="Nakamura S."/>
            <person name="Katano Y."/>
            <person name="Hanada S."/>
            <person name="Kamagata Y."/>
            <person name="Nakamura N."/>
            <person name="Yamazaki S."/>
            <person name="Fujita N."/>
        </authorList>
    </citation>
    <scope>NUCLEOTIDE SEQUENCE [LARGE SCALE GENOMIC DNA]</scope>
    <source>
        <strain evidence="3">ATCC 700054 / DSM 10555 / JCM 9379 / NBRC 101784 / NCIMB 13414 / VKM Ac-1990 / NM-1</strain>
    </source>
</reference>
<evidence type="ECO:0000313" key="3">
    <source>
        <dbReference type="Proteomes" id="UP000007947"/>
    </source>
</evidence>